<dbReference type="GO" id="GO:0015074">
    <property type="term" value="P:DNA integration"/>
    <property type="evidence" value="ECO:0007669"/>
    <property type="project" value="InterPro"/>
</dbReference>
<dbReference type="SUPFAM" id="SSF53098">
    <property type="entry name" value="Ribonuclease H-like"/>
    <property type="match status" value="1"/>
</dbReference>
<feature type="region of interest" description="Disordered" evidence="1">
    <location>
        <begin position="406"/>
        <end position="428"/>
    </location>
</feature>
<dbReference type="InterPro" id="IPR036397">
    <property type="entry name" value="RNaseH_sf"/>
</dbReference>
<feature type="compositionally biased region" description="Basic and acidic residues" evidence="1">
    <location>
        <begin position="414"/>
        <end position="428"/>
    </location>
</feature>
<feature type="region of interest" description="Disordered" evidence="1">
    <location>
        <begin position="103"/>
        <end position="148"/>
    </location>
</feature>
<feature type="domain" description="Integrase catalytic" evidence="2">
    <location>
        <begin position="289"/>
        <end position="391"/>
    </location>
</feature>
<accession>A0AAE0GEV8</accession>
<dbReference type="EMBL" id="LGRX02006446">
    <property type="protein sequence ID" value="KAK3276653.1"/>
    <property type="molecule type" value="Genomic_DNA"/>
</dbReference>
<dbReference type="AlphaFoldDB" id="A0AAE0GEV8"/>
<feature type="region of interest" description="Disordered" evidence="1">
    <location>
        <begin position="269"/>
        <end position="290"/>
    </location>
</feature>
<evidence type="ECO:0000313" key="3">
    <source>
        <dbReference type="EMBL" id="KAK3276653.1"/>
    </source>
</evidence>
<dbReference type="Proteomes" id="UP001190700">
    <property type="component" value="Unassembled WGS sequence"/>
</dbReference>
<sequence>MATQASHAFRARTVMLSKDGTGFIRDVDLYEKARTMSYSADVLRRSGLSDVELQVGLGLVMDRRAMEALYAVSEVTTTSVARAQGVHPATRQDEQPQAIHDAGRGMGAGQAARADASGDGCVAQPQQQGSRSAEAWGKRSPAHTRRYSGDRRTWQLELWRPSQYETRARTTFVKARGAKESRIEIPEWAPAGRVVPAMRLSALLDTVRLAQLTASVMEQQSQRELCRDVHTNQACMNWLKSRMAIEPPETDRRMKGPVKGTLLPLERSGMGAVPHHGEREESAGAQARGSAGPGWWSLDLLKPGKVTAAGHRRILVMAGHYTRFVIAVPLPDKEANTIAWAFRNHVLSVFGASAECLVDGGGEFEGEFEKLCESCLIDRRVTSPGSPEGNGFDGEGGLHHQVLPEEEPTVPPDLKGKPALEFDTMPKSDADAPVTDMLTWDEVVKRHIIHAGCNLDVAQHRYPQRYQQHRVVAVKDTGVVTLEDRTGLKEKTAKMKRSKVKEASLLDWGLELVITAPAEVKRLSVEVDWSEIQIVWDPWAGTGVICKVLKAANPHLSVMNIDWNVHLGWREARDALQPEVGADGVIQLLQIACSLGWAPVGCPIDTHQLLLFRQERTGIHLFGGVATTKRMFGMEGLANSSKRYTALDVDQSSSSITVGLRVSAQK</sequence>
<comment type="caution">
    <text evidence="3">The sequence shown here is derived from an EMBL/GenBank/DDBJ whole genome shotgun (WGS) entry which is preliminary data.</text>
</comment>
<reference evidence="3 4" key="1">
    <citation type="journal article" date="2015" name="Genome Biol. Evol.">
        <title>Comparative Genomics of a Bacterivorous Green Alga Reveals Evolutionary Causalities and Consequences of Phago-Mixotrophic Mode of Nutrition.</title>
        <authorList>
            <person name="Burns J.A."/>
            <person name="Paasch A."/>
            <person name="Narechania A."/>
            <person name="Kim E."/>
        </authorList>
    </citation>
    <scope>NUCLEOTIDE SEQUENCE [LARGE SCALE GENOMIC DNA]</scope>
    <source>
        <strain evidence="3 4">PLY_AMNH</strain>
    </source>
</reference>
<organism evidence="3 4">
    <name type="scientific">Cymbomonas tetramitiformis</name>
    <dbReference type="NCBI Taxonomy" id="36881"/>
    <lineage>
        <taxon>Eukaryota</taxon>
        <taxon>Viridiplantae</taxon>
        <taxon>Chlorophyta</taxon>
        <taxon>Pyramimonadophyceae</taxon>
        <taxon>Pyramimonadales</taxon>
        <taxon>Pyramimonadaceae</taxon>
        <taxon>Cymbomonas</taxon>
    </lineage>
</organism>
<evidence type="ECO:0000259" key="2">
    <source>
        <dbReference type="PROSITE" id="PS50994"/>
    </source>
</evidence>
<dbReference type="InterPro" id="IPR001584">
    <property type="entry name" value="Integrase_cat-core"/>
</dbReference>
<keyword evidence="4" id="KW-1185">Reference proteome</keyword>
<dbReference type="GO" id="GO:0003676">
    <property type="term" value="F:nucleic acid binding"/>
    <property type="evidence" value="ECO:0007669"/>
    <property type="project" value="InterPro"/>
</dbReference>
<name>A0AAE0GEV8_9CHLO</name>
<protein>
    <recommendedName>
        <fullName evidence="2">Integrase catalytic domain-containing protein</fullName>
    </recommendedName>
</protein>
<evidence type="ECO:0000313" key="4">
    <source>
        <dbReference type="Proteomes" id="UP001190700"/>
    </source>
</evidence>
<dbReference type="Gene3D" id="3.30.420.10">
    <property type="entry name" value="Ribonuclease H-like superfamily/Ribonuclease H"/>
    <property type="match status" value="1"/>
</dbReference>
<gene>
    <name evidence="3" type="ORF">CYMTET_15296</name>
</gene>
<dbReference type="PROSITE" id="PS50994">
    <property type="entry name" value="INTEGRASE"/>
    <property type="match status" value="1"/>
</dbReference>
<feature type="compositionally biased region" description="Low complexity" evidence="1">
    <location>
        <begin position="109"/>
        <end position="120"/>
    </location>
</feature>
<dbReference type="InterPro" id="IPR012337">
    <property type="entry name" value="RNaseH-like_sf"/>
</dbReference>
<evidence type="ECO:0000256" key="1">
    <source>
        <dbReference type="SAM" id="MobiDB-lite"/>
    </source>
</evidence>
<proteinExistence type="predicted"/>